<reference evidence="9 10" key="1">
    <citation type="journal article" date="2023" name="Life. Sci Alliance">
        <title>Evolutionary insights into 3D genome organization and epigenetic landscape of Vigna mungo.</title>
        <authorList>
            <person name="Junaid A."/>
            <person name="Singh B."/>
            <person name="Bhatia S."/>
        </authorList>
    </citation>
    <scope>NUCLEOTIDE SEQUENCE [LARGE SCALE GENOMIC DNA]</scope>
    <source>
        <strain evidence="9">Urdbean</strain>
    </source>
</reference>
<evidence type="ECO:0000256" key="4">
    <source>
        <dbReference type="PROSITE-ProRule" id="PRU00047"/>
    </source>
</evidence>
<evidence type="ECO:0000256" key="1">
    <source>
        <dbReference type="ARBA" id="ARBA00022723"/>
    </source>
</evidence>
<keyword evidence="2 4" id="KW-0863">Zinc-finger</keyword>
<dbReference type="InterPro" id="IPR036875">
    <property type="entry name" value="Znf_CCHC_sf"/>
</dbReference>
<keyword evidence="3" id="KW-0862">Zinc</keyword>
<sequence length="622" mass="70845">MRENHWNADVVVLKHVERTLQLHYYIASSLFRISSLFVPTFILLWSCFTKSKKTMSFSHSPSETQAQSSQSSAVIPPHLVKRMQQEECFNCHQLGHWSGYCPSKSPNSKLVSPSPNALQCSCGHGACEIKTSRSGRNFYTCPIKSGVKCKDFVKWCDEPVAESDLQPPTIKYPECACKAGVCRRVKGEDFKYYFTCPVKQIYVLYHKRDDIGFLVPISCLMYIASILLGYLENGHGSCGYRVWEDEIKLLDRNNTVPTQRSRQRSLHDFWEECQNDETDDKLGSELSKRMKVTDYSEDPLTVPDKEDAGVALTVADSNRNGFPDFMVDGDDSEFINSVSWDNVEEEAFLSLSQISVPSRIRIFPSFNPIIVPKQRNVSNGPCNKLAIKSVSQQHAQLSSGCHTKVSGHIVSPSKSQDGERKSKASRHREVILFTQQQLLADLETLAPHEHESMKEAAETTFAILDVLQVDYKKFSDNVLDYINFASSIAEIDKSMENFLTMEDLNKFFEEEKLRLAQLQDDHVKTKALLEASKRHGQLLCEQVSHLEAMLNEKQNQLKFCELETLKIETRLGHLERNILATDITLKQTKMAKKQSEERQAKQIAAQEVMQKAKLELKNWFTV</sequence>
<name>A0AAQ3NSH8_VIGMU</name>
<dbReference type="PROSITE" id="PS00018">
    <property type="entry name" value="EF_HAND_1"/>
    <property type="match status" value="1"/>
</dbReference>
<evidence type="ECO:0000256" key="6">
    <source>
        <dbReference type="SAM" id="MobiDB-lite"/>
    </source>
</evidence>
<feature type="transmembrane region" description="Helical" evidence="7">
    <location>
        <begin position="211"/>
        <end position="231"/>
    </location>
</feature>
<dbReference type="EMBL" id="CP144697">
    <property type="protein sequence ID" value="WVZ14002.1"/>
    <property type="molecule type" value="Genomic_DNA"/>
</dbReference>
<evidence type="ECO:0000256" key="3">
    <source>
        <dbReference type="ARBA" id="ARBA00022833"/>
    </source>
</evidence>
<evidence type="ECO:0000259" key="8">
    <source>
        <dbReference type="PROSITE" id="PS50158"/>
    </source>
</evidence>
<accession>A0AAQ3NSH8</accession>
<evidence type="ECO:0000256" key="2">
    <source>
        <dbReference type="ARBA" id="ARBA00022771"/>
    </source>
</evidence>
<dbReference type="PROSITE" id="PS50158">
    <property type="entry name" value="ZF_CCHC"/>
    <property type="match status" value="1"/>
</dbReference>
<evidence type="ECO:0000256" key="5">
    <source>
        <dbReference type="SAM" id="Coils"/>
    </source>
</evidence>
<dbReference type="SUPFAM" id="SSF57756">
    <property type="entry name" value="Retrovirus zinc finger-like domains"/>
    <property type="match status" value="1"/>
</dbReference>
<dbReference type="PANTHER" id="PTHR33680:SF1">
    <property type="entry name" value="OS05G0489500 PROTEIN"/>
    <property type="match status" value="1"/>
</dbReference>
<feature type="coiled-coil region" evidence="5">
    <location>
        <begin position="501"/>
        <end position="563"/>
    </location>
</feature>
<keyword evidence="7" id="KW-1133">Transmembrane helix</keyword>
<dbReference type="Gene3D" id="4.10.60.10">
    <property type="entry name" value="Zinc finger, CCHC-type"/>
    <property type="match status" value="1"/>
</dbReference>
<dbReference type="InterPro" id="IPR001878">
    <property type="entry name" value="Znf_CCHC"/>
</dbReference>
<dbReference type="Proteomes" id="UP001374535">
    <property type="component" value="Chromosome 4"/>
</dbReference>
<keyword evidence="7" id="KW-0812">Transmembrane</keyword>
<dbReference type="AlphaFoldDB" id="A0AAQ3NSH8"/>
<proteinExistence type="predicted"/>
<dbReference type="InterPro" id="IPR010666">
    <property type="entry name" value="Znf_GRF"/>
</dbReference>
<feature type="transmembrane region" description="Helical" evidence="7">
    <location>
        <begin position="22"/>
        <end position="48"/>
    </location>
</feature>
<dbReference type="GO" id="GO:0008270">
    <property type="term" value="F:zinc ion binding"/>
    <property type="evidence" value="ECO:0007669"/>
    <property type="project" value="UniProtKB-KW"/>
</dbReference>
<keyword evidence="10" id="KW-1185">Reference proteome</keyword>
<dbReference type="GO" id="GO:0003676">
    <property type="term" value="F:nucleic acid binding"/>
    <property type="evidence" value="ECO:0007669"/>
    <property type="project" value="InterPro"/>
</dbReference>
<evidence type="ECO:0000256" key="7">
    <source>
        <dbReference type="SAM" id="Phobius"/>
    </source>
</evidence>
<feature type="compositionally biased region" description="Basic and acidic residues" evidence="6">
    <location>
        <begin position="416"/>
        <end position="426"/>
    </location>
</feature>
<evidence type="ECO:0000313" key="10">
    <source>
        <dbReference type="Proteomes" id="UP001374535"/>
    </source>
</evidence>
<feature type="domain" description="CCHC-type" evidence="8">
    <location>
        <begin position="88"/>
        <end position="103"/>
    </location>
</feature>
<dbReference type="InterPro" id="IPR018247">
    <property type="entry name" value="EF_Hand_1_Ca_BS"/>
</dbReference>
<protein>
    <recommendedName>
        <fullName evidence="8">CCHC-type domain-containing protein</fullName>
    </recommendedName>
</protein>
<feature type="region of interest" description="Disordered" evidence="6">
    <location>
        <begin position="404"/>
        <end position="426"/>
    </location>
</feature>
<evidence type="ECO:0000313" key="9">
    <source>
        <dbReference type="EMBL" id="WVZ14002.1"/>
    </source>
</evidence>
<keyword evidence="7" id="KW-0472">Membrane</keyword>
<gene>
    <name evidence="9" type="ORF">V8G54_011568</name>
</gene>
<dbReference type="PANTHER" id="PTHR33680">
    <property type="entry name" value="OS07G0190500 PROTEIN"/>
    <property type="match status" value="1"/>
</dbReference>
<dbReference type="Pfam" id="PF06839">
    <property type="entry name" value="Zn_ribbon_GRF"/>
    <property type="match status" value="1"/>
</dbReference>
<organism evidence="9 10">
    <name type="scientific">Vigna mungo</name>
    <name type="common">Black gram</name>
    <name type="synonym">Phaseolus mungo</name>
    <dbReference type="NCBI Taxonomy" id="3915"/>
    <lineage>
        <taxon>Eukaryota</taxon>
        <taxon>Viridiplantae</taxon>
        <taxon>Streptophyta</taxon>
        <taxon>Embryophyta</taxon>
        <taxon>Tracheophyta</taxon>
        <taxon>Spermatophyta</taxon>
        <taxon>Magnoliopsida</taxon>
        <taxon>eudicotyledons</taxon>
        <taxon>Gunneridae</taxon>
        <taxon>Pentapetalae</taxon>
        <taxon>rosids</taxon>
        <taxon>fabids</taxon>
        <taxon>Fabales</taxon>
        <taxon>Fabaceae</taxon>
        <taxon>Papilionoideae</taxon>
        <taxon>50 kb inversion clade</taxon>
        <taxon>NPAAA clade</taxon>
        <taxon>indigoferoid/millettioid clade</taxon>
        <taxon>Phaseoleae</taxon>
        <taxon>Vigna</taxon>
    </lineage>
</organism>
<keyword evidence="5" id="KW-0175">Coiled coil</keyword>
<keyword evidence="1" id="KW-0479">Metal-binding</keyword>